<comment type="function">
    <text evidence="7">Catalyzes the transfer of the diacylglyceryl group from phosphatidylglycerol to the sulfhydryl group of the N-terminal cysteine of a prolipoprotein, the first step in the formation of mature lipoproteins.</text>
</comment>
<comment type="subcellular location">
    <subcellularLocation>
        <location evidence="7">Cell membrane</location>
        <topology evidence="7">Multi-pass membrane protein</topology>
    </subcellularLocation>
</comment>
<feature type="transmembrane region" description="Helical" evidence="7">
    <location>
        <begin position="205"/>
        <end position="223"/>
    </location>
</feature>
<comment type="catalytic activity">
    <reaction evidence="7">
        <text>L-cysteinyl-[prolipoprotein] + a 1,2-diacyl-sn-glycero-3-phospho-(1'-sn-glycerol) = an S-1,2-diacyl-sn-glyceryl-L-cysteinyl-[prolipoprotein] + sn-glycerol 1-phosphate + H(+)</text>
        <dbReference type="Rhea" id="RHEA:56712"/>
        <dbReference type="Rhea" id="RHEA-COMP:14679"/>
        <dbReference type="Rhea" id="RHEA-COMP:14680"/>
        <dbReference type="ChEBI" id="CHEBI:15378"/>
        <dbReference type="ChEBI" id="CHEBI:29950"/>
        <dbReference type="ChEBI" id="CHEBI:57685"/>
        <dbReference type="ChEBI" id="CHEBI:64716"/>
        <dbReference type="ChEBI" id="CHEBI:140658"/>
        <dbReference type="EC" id="2.5.1.145"/>
    </reaction>
</comment>
<evidence type="ECO:0000313" key="10">
    <source>
        <dbReference type="Proteomes" id="UP001595816"/>
    </source>
</evidence>
<dbReference type="Pfam" id="PF01790">
    <property type="entry name" value="LGT"/>
    <property type="match status" value="1"/>
</dbReference>
<feature type="transmembrane region" description="Helical" evidence="7">
    <location>
        <begin position="265"/>
        <end position="283"/>
    </location>
</feature>
<keyword evidence="5 7" id="KW-1133">Transmembrane helix</keyword>
<feature type="transmembrane region" description="Helical" evidence="7">
    <location>
        <begin position="133"/>
        <end position="153"/>
    </location>
</feature>
<evidence type="ECO:0000256" key="8">
    <source>
        <dbReference type="SAM" id="MobiDB-lite"/>
    </source>
</evidence>
<dbReference type="HAMAP" id="MF_01147">
    <property type="entry name" value="Lgt"/>
    <property type="match status" value="1"/>
</dbReference>
<evidence type="ECO:0000256" key="3">
    <source>
        <dbReference type="ARBA" id="ARBA00022679"/>
    </source>
</evidence>
<comment type="pathway">
    <text evidence="7">Protein modification; lipoprotein biosynthesis (diacylglyceryl transfer).</text>
</comment>
<keyword evidence="6 7" id="KW-0472">Membrane</keyword>
<dbReference type="RefSeq" id="WP_253761657.1">
    <property type="nucleotide sequence ID" value="NZ_JAMZDZ010000001.1"/>
</dbReference>
<evidence type="ECO:0000313" key="9">
    <source>
        <dbReference type="EMBL" id="MFC4134161.1"/>
    </source>
</evidence>
<evidence type="ECO:0000256" key="4">
    <source>
        <dbReference type="ARBA" id="ARBA00022692"/>
    </source>
</evidence>
<evidence type="ECO:0000256" key="7">
    <source>
        <dbReference type="HAMAP-Rule" id="MF_01147"/>
    </source>
</evidence>
<evidence type="ECO:0000256" key="6">
    <source>
        <dbReference type="ARBA" id="ARBA00023136"/>
    </source>
</evidence>
<sequence>MNLAAELTQSLSSQVLASIPSPSVAVWKVGPIPIRAYALCIIVGIIAAAVISDYRMRRRGAPRWAILDIAVYAVPFGIIGGRIYHVITSPEAYFGDGGEPIKALYIWEGGLGIWGAIALGALGAWLACKQMGLPLALVADSMAVGLPVGQAIGRLGNWFNNELYGGPTDTPWGLEVHKMDPNNQGHALVGPDGKPVLLEGLYQPTFLYELIWNLLVAVFVYLADRRFKFGRGRAFALYVMAYTAGRGVIETIRTDEANHFYGIRLNVWTSIIVFLGALIFFLLRKGPQEFVIPAADGGKGFQVVTEAEYDAFTASGARPDAPAQPDAESDDADGPDDADRPDDADEAAEADSATAQEKQEQKQKG</sequence>
<evidence type="ECO:0000256" key="2">
    <source>
        <dbReference type="ARBA" id="ARBA00022475"/>
    </source>
</evidence>
<dbReference type="NCBIfam" id="TIGR00544">
    <property type="entry name" value="lgt"/>
    <property type="match status" value="1"/>
</dbReference>
<feature type="compositionally biased region" description="Acidic residues" evidence="8">
    <location>
        <begin position="327"/>
        <end position="349"/>
    </location>
</feature>
<dbReference type="EMBL" id="JBHSAY010000015">
    <property type="protein sequence ID" value="MFC4134161.1"/>
    <property type="molecule type" value="Genomic_DNA"/>
</dbReference>
<feature type="transmembrane region" description="Helical" evidence="7">
    <location>
        <begin position="64"/>
        <end position="84"/>
    </location>
</feature>
<dbReference type="PANTHER" id="PTHR30589">
    <property type="entry name" value="PROLIPOPROTEIN DIACYLGLYCERYL TRANSFERASE"/>
    <property type="match status" value="1"/>
</dbReference>
<dbReference type="GO" id="GO:0008961">
    <property type="term" value="F:phosphatidylglycerol-prolipoprotein diacylglyceryl transferase activity"/>
    <property type="evidence" value="ECO:0007669"/>
    <property type="project" value="UniProtKB-EC"/>
</dbReference>
<dbReference type="Proteomes" id="UP001595816">
    <property type="component" value="Unassembled WGS sequence"/>
</dbReference>
<dbReference type="InterPro" id="IPR001640">
    <property type="entry name" value="Lgt"/>
</dbReference>
<keyword evidence="3 7" id="KW-0808">Transferase</keyword>
<gene>
    <name evidence="7 9" type="primary">lgt</name>
    <name evidence="9" type="ORF">ACFOZ4_26425</name>
</gene>
<dbReference type="PANTHER" id="PTHR30589:SF0">
    <property type="entry name" value="PHOSPHATIDYLGLYCEROL--PROLIPOPROTEIN DIACYLGLYCERYL TRANSFERASE"/>
    <property type="match status" value="1"/>
</dbReference>
<feature type="transmembrane region" description="Helical" evidence="7">
    <location>
        <begin position="104"/>
        <end position="126"/>
    </location>
</feature>
<evidence type="ECO:0000256" key="5">
    <source>
        <dbReference type="ARBA" id="ARBA00022989"/>
    </source>
</evidence>
<keyword evidence="10" id="KW-1185">Reference proteome</keyword>
<reference evidence="10" key="1">
    <citation type="journal article" date="2019" name="Int. J. Syst. Evol. Microbiol.">
        <title>The Global Catalogue of Microorganisms (GCM) 10K type strain sequencing project: providing services to taxonomists for standard genome sequencing and annotation.</title>
        <authorList>
            <consortium name="The Broad Institute Genomics Platform"/>
            <consortium name="The Broad Institute Genome Sequencing Center for Infectious Disease"/>
            <person name="Wu L."/>
            <person name="Ma J."/>
        </authorList>
    </citation>
    <scope>NUCLEOTIDE SEQUENCE [LARGE SCALE GENOMIC DNA]</scope>
    <source>
        <strain evidence="10">CGMCC 4.7289</strain>
    </source>
</reference>
<keyword evidence="4 7" id="KW-0812">Transmembrane</keyword>
<proteinExistence type="inferred from homology"/>
<feature type="binding site" evidence="7">
    <location>
        <position position="154"/>
    </location>
    <ligand>
        <name>a 1,2-diacyl-sn-glycero-3-phospho-(1'-sn-glycerol)</name>
        <dbReference type="ChEBI" id="CHEBI:64716"/>
    </ligand>
</feature>
<name>A0ABV8LT51_9ACTN</name>
<feature type="region of interest" description="Disordered" evidence="8">
    <location>
        <begin position="314"/>
        <end position="365"/>
    </location>
</feature>
<evidence type="ECO:0000256" key="1">
    <source>
        <dbReference type="ARBA" id="ARBA00007150"/>
    </source>
</evidence>
<accession>A0ABV8LT51</accession>
<feature type="transmembrane region" description="Helical" evidence="7">
    <location>
        <begin position="34"/>
        <end position="52"/>
    </location>
</feature>
<comment type="similarity">
    <text evidence="1 7">Belongs to the Lgt family.</text>
</comment>
<dbReference type="PROSITE" id="PS01311">
    <property type="entry name" value="LGT"/>
    <property type="match status" value="1"/>
</dbReference>
<keyword evidence="2 7" id="KW-1003">Cell membrane</keyword>
<protein>
    <recommendedName>
        <fullName evidence="7">Phosphatidylglycerol--prolipoprotein diacylglyceryl transferase</fullName>
        <ecNumber evidence="7">2.5.1.145</ecNumber>
    </recommendedName>
</protein>
<organism evidence="9 10">
    <name type="scientific">Hamadaea flava</name>
    <dbReference type="NCBI Taxonomy" id="1742688"/>
    <lineage>
        <taxon>Bacteria</taxon>
        <taxon>Bacillati</taxon>
        <taxon>Actinomycetota</taxon>
        <taxon>Actinomycetes</taxon>
        <taxon>Micromonosporales</taxon>
        <taxon>Micromonosporaceae</taxon>
        <taxon>Hamadaea</taxon>
    </lineage>
</organism>
<dbReference type="EC" id="2.5.1.145" evidence="7"/>
<comment type="caution">
    <text evidence="9">The sequence shown here is derived from an EMBL/GenBank/DDBJ whole genome shotgun (WGS) entry which is preliminary data.</text>
</comment>